<protein>
    <submittedName>
        <fullName evidence="1">Uncharacterized protein</fullName>
    </submittedName>
</protein>
<gene>
    <name evidence="1" type="ORF">JI435_002260</name>
</gene>
<dbReference type="EMBL" id="CP069023">
    <property type="protein sequence ID" value="QRC90706.1"/>
    <property type="molecule type" value="Genomic_DNA"/>
</dbReference>
<dbReference type="AlphaFoldDB" id="A0A7U2HW04"/>
<reference evidence="2" key="1">
    <citation type="journal article" date="2021" name="BMC Genomics">
        <title>Chromosome-level genome assembly and manually-curated proteome of model necrotroph Parastagonospora nodorum Sn15 reveals a genome-wide trove of candidate effector homologs, and redundancy of virulence-related functions within an accessory chromosome.</title>
        <authorList>
            <person name="Bertazzoni S."/>
            <person name="Jones D.A.B."/>
            <person name="Phan H.T."/>
            <person name="Tan K.-C."/>
            <person name="Hane J.K."/>
        </authorList>
    </citation>
    <scope>NUCLEOTIDE SEQUENCE [LARGE SCALE GENOMIC DNA]</scope>
    <source>
        <strain evidence="2">SN15 / ATCC MYA-4574 / FGSC 10173)</strain>
    </source>
</reference>
<accession>A0A7U2HW04</accession>
<name>A0A7U2HW04_PHANO</name>
<proteinExistence type="predicted"/>
<keyword evidence="2" id="KW-1185">Reference proteome</keyword>
<evidence type="ECO:0000313" key="1">
    <source>
        <dbReference type="EMBL" id="QRC90706.1"/>
    </source>
</evidence>
<dbReference type="VEuPathDB" id="FungiDB:JI435_002260"/>
<sequence>MPSSYPRSVDSYCVSRHERYPRISKFGSRPFAGRFRSNFRWGPISATPPMLTSMTHPLVFNQFSP</sequence>
<dbReference type="Proteomes" id="UP000663193">
    <property type="component" value="Chromosome 1"/>
</dbReference>
<evidence type="ECO:0000313" key="2">
    <source>
        <dbReference type="Proteomes" id="UP000663193"/>
    </source>
</evidence>
<organism evidence="1 2">
    <name type="scientific">Phaeosphaeria nodorum (strain SN15 / ATCC MYA-4574 / FGSC 10173)</name>
    <name type="common">Glume blotch fungus</name>
    <name type="synonym">Parastagonospora nodorum</name>
    <dbReference type="NCBI Taxonomy" id="321614"/>
    <lineage>
        <taxon>Eukaryota</taxon>
        <taxon>Fungi</taxon>
        <taxon>Dikarya</taxon>
        <taxon>Ascomycota</taxon>
        <taxon>Pezizomycotina</taxon>
        <taxon>Dothideomycetes</taxon>
        <taxon>Pleosporomycetidae</taxon>
        <taxon>Pleosporales</taxon>
        <taxon>Pleosporineae</taxon>
        <taxon>Phaeosphaeriaceae</taxon>
        <taxon>Parastagonospora</taxon>
    </lineage>
</organism>